<dbReference type="InterPro" id="IPR000014">
    <property type="entry name" value="PAS"/>
</dbReference>
<dbReference type="Gene3D" id="1.10.287.130">
    <property type="match status" value="1"/>
</dbReference>
<dbReference type="SUPFAM" id="SSF52172">
    <property type="entry name" value="CheY-like"/>
    <property type="match status" value="1"/>
</dbReference>
<evidence type="ECO:0000256" key="10">
    <source>
        <dbReference type="ARBA" id="ARBA00022741"/>
    </source>
</evidence>
<keyword evidence="4" id="KW-1003">Cell membrane</keyword>
<dbReference type="GO" id="GO:0005886">
    <property type="term" value="C:plasma membrane"/>
    <property type="evidence" value="ECO:0007669"/>
    <property type="project" value="UniProtKB-SubCell"/>
</dbReference>
<sequence>MSNRAWILLLLCCQALSAAKVFAAAEPYKVFGRSSAQELNVSLDEADWRWLRTKGVLRLGISAPDSAPLDITSEDGYYEGLTADYVGMLSELLSIRIDALRYDSRAEAIEALKQGKIDLLGSSTGFESADSELALSRPYSDSQSLLVVSSSSSNDPLEAPLTGKRLAMYDHFLPAEMVKALYSGAVLQFYTSELQALGAVAFGQADVFLGDSITTSYLINKYYPGHAQINSFAHIPYDDVAFVLRLDSGPLLHIVDKALAAIPSWKHLTIERRWNVGAISLPWARIPDLSPREQRWLEAHSLLKVGVLDDYPPLSFFDSNGQYQGITAEVLDKIREATGLHFEIVRLRNIDELSEALKRRRVDVLAGFNRTAVHTEDFRFSRAYFASALALVTKASRNDISGLVDMAGKRLAIRQAHLERDYLIRNYPGIQLLEVPSGARAISLVMEGKADASLNTLMHANYLSRKTSPSQLKVVGTVGDATAQYAFAVNHGSVEMYSILNKALMTISPEDFDRITNRWHYEVTIDESTWRRNKTAIIQGFIAAALLLLLALYWIVYQRKSIQRRDRAERALSEQMEFMRVMIDGTPHPIYVGDREGQLLMCNADYLKAIRLDLADVIGKPVSLGILGWDQTLSYNQAYASVVEMGQPILEDCVVRVPGDRHFTAQHWLVPFYARDGQIRGVIAGWVDIGERFRLVRQLQEAKDEADRANRAKTSFLATMSHEIRTPMNAVIGMLELALKRADKGVLDRFSIEVASRSAHGLLELIGDILDVVKIESGKLILSPQRSNLRALVESVVQVFDGVARQKGLQLVLEFDAQASGDVLVDPLHFKQIISNLLSNAIKFTSQGYVRLTLSVLPSTDEGRLSLKVIVKDTGLGISEENQKELFKPFSQVKGGEQAIHRGSGLGLLISRTLCVMMQGQLSLSSVVGEGTQVEVLLNLMKLAPLPAQTAMPEVEAEGSPLRVLVVDDYPANLILLSQQLSYLGHTVIEAEDGEKGWHTWVEGEFDVVITDCNMPRMTGYELARMIRDQEQQHASSPCLILGFTANAQEDEKRRCLEAGMDDCLFKPTSLADLHSRLRLIESSYEASPIRMVSGFDSINLSGLDQLTGGDRVSIYRLLNDLAASNEEDSLRLVKLFGELDRDGLAELAHRIKGAAKIIKSERLIWCCEQLELACKSENEALLVQSVDDLQQTMEQLTGVLEGYLEKLDAGDELG</sequence>
<organism evidence="25 27">
    <name type="scientific">Pseudomonas costantinii</name>
    <dbReference type="NCBI Taxonomy" id="168469"/>
    <lineage>
        <taxon>Bacteria</taxon>
        <taxon>Pseudomonadati</taxon>
        <taxon>Pseudomonadota</taxon>
        <taxon>Gammaproteobacteria</taxon>
        <taxon>Pseudomonadales</taxon>
        <taxon>Pseudomonadaceae</taxon>
        <taxon>Pseudomonas</taxon>
    </lineage>
</organism>
<evidence type="ECO:0000256" key="6">
    <source>
        <dbReference type="ARBA" id="ARBA00022553"/>
    </source>
</evidence>
<evidence type="ECO:0000259" key="22">
    <source>
        <dbReference type="PROSITE" id="PS50110"/>
    </source>
</evidence>
<feature type="modified residue" description="Phosphohistidine" evidence="16">
    <location>
        <position position="1150"/>
    </location>
</feature>
<dbReference type="CDD" id="cd17546">
    <property type="entry name" value="REC_hyHK_CKI1_RcsC-like"/>
    <property type="match status" value="1"/>
</dbReference>
<evidence type="ECO:0000256" key="11">
    <source>
        <dbReference type="ARBA" id="ARBA00022777"/>
    </source>
</evidence>
<evidence type="ECO:0000256" key="8">
    <source>
        <dbReference type="ARBA" id="ARBA00022692"/>
    </source>
</evidence>
<comment type="caution">
    <text evidence="25">The sequence shown here is derived from an EMBL/GenBank/DDBJ whole genome shotgun (WGS) entry which is preliminary data.</text>
</comment>
<keyword evidence="6 17" id="KW-0597">Phosphoprotein</keyword>
<evidence type="ECO:0000256" key="13">
    <source>
        <dbReference type="ARBA" id="ARBA00022989"/>
    </source>
</evidence>
<evidence type="ECO:0000313" key="27">
    <source>
        <dbReference type="Proteomes" id="UP000181661"/>
    </source>
</evidence>
<dbReference type="Pfam" id="PF08448">
    <property type="entry name" value="PAS_4"/>
    <property type="match status" value="1"/>
</dbReference>
<dbReference type="SUPFAM" id="SSF55785">
    <property type="entry name" value="PYP-like sensor domain (PAS domain)"/>
    <property type="match status" value="1"/>
</dbReference>
<dbReference type="Pfam" id="PF02518">
    <property type="entry name" value="HATPase_c"/>
    <property type="match status" value="1"/>
</dbReference>
<dbReference type="GO" id="GO:0000155">
    <property type="term" value="F:phosphorelay sensor kinase activity"/>
    <property type="evidence" value="ECO:0007669"/>
    <property type="project" value="InterPro"/>
</dbReference>
<feature type="signal peptide" evidence="20">
    <location>
        <begin position="1"/>
        <end position="23"/>
    </location>
</feature>
<dbReference type="Gene3D" id="3.40.50.2300">
    <property type="match status" value="1"/>
</dbReference>
<evidence type="ECO:0000256" key="2">
    <source>
        <dbReference type="ARBA" id="ARBA00004429"/>
    </source>
</evidence>
<dbReference type="Proteomes" id="UP000181661">
    <property type="component" value="Unassembled WGS sequence"/>
</dbReference>
<evidence type="ECO:0000256" key="18">
    <source>
        <dbReference type="SAM" id="Coils"/>
    </source>
</evidence>
<keyword evidence="14" id="KW-0902">Two-component regulatory system</keyword>
<evidence type="ECO:0000256" key="3">
    <source>
        <dbReference type="ARBA" id="ARBA00012438"/>
    </source>
</evidence>
<evidence type="ECO:0000256" key="20">
    <source>
        <dbReference type="SAM" id="SignalP"/>
    </source>
</evidence>
<keyword evidence="10" id="KW-0547">Nucleotide-binding</keyword>
<evidence type="ECO:0000313" key="26">
    <source>
        <dbReference type="EMBL" id="SED21043.1"/>
    </source>
</evidence>
<dbReference type="Pfam" id="PF01627">
    <property type="entry name" value="Hpt"/>
    <property type="match status" value="1"/>
</dbReference>
<dbReference type="Pfam" id="PF00497">
    <property type="entry name" value="SBP_bac_3"/>
    <property type="match status" value="2"/>
</dbReference>
<evidence type="ECO:0000256" key="5">
    <source>
        <dbReference type="ARBA" id="ARBA00022519"/>
    </source>
</evidence>
<dbReference type="Pfam" id="PF00072">
    <property type="entry name" value="Response_reg"/>
    <property type="match status" value="1"/>
</dbReference>
<keyword evidence="8 19" id="KW-0812">Transmembrane</keyword>
<dbReference type="SMART" id="SM00388">
    <property type="entry name" value="HisKA"/>
    <property type="match status" value="1"/>
</dbReference>
<dbReference type="GO" id="GO:0009927">
    <property type="term" value="F:histidine phosphotransfer kinase activity"/>
    <property type="evidence" value="ECO:0007669"/>
    <property type="project" value="TreeGrafter"/>
</dbReference>
<feature type="domain" description="HPt" evidence="24">
    <location>
        <begin position="1111"/>
        <end position="1208"/>
    </location>
</feature>
<feature type="domain" description="Histidine kinase" evidence="21">
    <location>
        <begin position="719"/>
        <end position="942"/>
    </location>
</feature>
<dbReference type="InterPro" id="IPR013656">
    <property type="entry name" value="PAS_4"/>
</dbReference>
<dbReference type="InterPro" id="IPR004358">
    <property type="entry name" value="Sig_transdc_His_kin-like_C"/>
</dbReference>
<dbReference type="SMART" id="SM00448">
    <property type="entry name" value="REC"/>
    <property type="match status" value="1"/>
</dbReference>
<dbReference type="PROSITE" id="PS50110">
    <property type="entry name" value="RESPONSE_REGULATORY"/>
    <property type="match status" value="1"/>
</dbReference>
<dbReference type="Gene3D" id="3.30.450.20">
    <property type="entry name" value="PAS domain"/>
    <property type="match status" value="1"/>
</dbReference>
<keyword evidence="28" id="KW-1185">Reference proteome</keyword>
<dbReference type="InterPro" id="IPR036641">
    <property type="entry name" value="HPT_dom_sf"/>
</dbReference>
<dbReference type="InterPro" id="IPR049870">
    <property type="entry name" value="BvgS-like_periplasmic1"/>
</dbReference>
<dbReference type="InterPro" id="IPR036097">
    <property type="entry name" value="HisK_dim/P_sf"/>
</dbReference>
<dbReference type="CDD" id="cd00130">
    <property type="entry name" value="PAS"/>
    <property type="match status" value="1"/>
</dbReference>
<dbReference type="CDD" id="cd13705">
    <property type="entry name" value="PBP2_BvgS_D1"/>
    <property type="match status" value="1"/>
</dbReference>
<dbReference type="FunFam" id="3.30.565.10:FF:000010">
    <property type="entry name" value="Sensor histidine kinase RcsC"/>
    <property type="match status" value="1"/>
</dbReference>
<comment type="catalytic activity">
    <reaction evidence="1">
        <text>ATP + protein L-histidine = ADP + protein N-phospho-L-histidine.</text>
        <dbReference type="EC" id="2.7.13.3"/>
    </reaction>
</comment>
<dbReference type="PANTHER" id="PTHR43047">
    <property type="entry name" value="TWO-COMPONENT HISTIDINE PROTEIN KINASE"/>
    <property type="match status" value="1"/>
</dbReference>
<dbReference type="SUPFAM" id="SSF47226">
    <property type="entry name" value="Histidine-containing phosphotransfer domain, HPT domain"/>
    <property type="match status" value="1"/>
</dbReference>
<dbReference type="Proteomes" id="UP000182179">
    <property type="component" value="Unassembled WGS sequence"/>
</dbReference>
<dbReference type="InterPro" id="IPR001638">
    <property type="entry name" value="Solute-binding_3/MltF_N"/>
</dbReference>
<dbReference type="SMART" id="SM00062">
    <property type="entry name" value="PBPb"/>
    <property type="match status" value="2"/>
</dbReference>
<dbReference type="GO" id="GO:0005524">
    <property type="term" value="F:ATP binding"/>
    <property type="evidence" value="ECO:0007669"/>
    <property type="project" value="UniProtKB-KW"/>
</dbReference>
<dbReference type="EMBL" id="MDDR01000022">
    <property type="protein sequence ID" value="OIN53163.1"/>
    <property type="molecule type" value="Genomic_DNA"/>
</dbReference>
<comment type="subcellular location">
    <subcellularLocation>
        <location evidence="2">Cell inner membrane</location>
        <topology evidence="2">Multi-pass membrane protein</topology>
    </subcellularLocation>
</comment>
<evidence type="ECO:0000256" key="19">
    <source>
        <dbReference type="SAM" id="Phobius"/>
    </source>
</evidence>
<dbReference type="SUPFAM" id="SSF53850">
    <property type="entry name" value="Periplasmic binding protein-like II"/>
    <property type="match status" value="2"/>
</dbReference>
<feature type="transmembrane region" description="Helical" evidence="19">
    <location>
        <begin position="536"/>
        <end position="557"/>
    </location>
</feature>
<dbReference type="SUPFAM" id="SSF55874">
    <property type="entry name" value="ATPase domain of HSP90 chaperone/DNA topoisomerase II/histidine kinase"/>
    <property type="match status" value="1"/>
</dbReference>
<evidence type="ECO:0000256" key="1">
    <source>
        <dbReference type="ARBA" id="ARBA00000085"/>
    </source>
</evidence>
<dbReference type="CDD" id="cd16922">
    <property type="entry name" value="HATPase_EvgS-ArcB-TorS-like"/>
    <property type="match status" value="1"/>
</dbReference>
<evidence type="ECO:0000256" key="14">
    <source>
        <dbReference type="ARBA" id="ARBA00023012"/>
    </source>
</evidence>
<feature type="domain" description="Response regulatory" evidence="22">
    <location>
        <begin position="963"/>
        <end position="1082"/>
    </location>
</feature>
<keyword evidence="11 26" id="KW-0418">Kinase</keyword>
<dbReference type="PROSITE" id="PS50112">
    <property type="entry name" value="PAS"/>
    <property type="match status" value="1"/>
</dbReference>
<keyword evidence="9 20" id="KW-0732">Signal</keyword>
<keyword evidence="18" id="KW-0175">Coiled coil</keyword>
<keyword evidence="13 19" id="KW-1133">Transmembrane helix</keyword>
<dbReference type="InterPro" id="IPR005467">
    <property type="entry name" value="His_kinase_dom"/>
</dbReference>
<dbReference type="PROSITE" id="PS50894">
    <property type="entry name" value="HPT"/>
    <property type="match status" value="1"/>
</dbReference>
<keyword evidence="12" id="KW-0067">ATP-binding</keyword>
<dbReference type="SMART" id="SM00387">
    <property type="entry name" value="HATPase_c"/>
    <property type="match status" value="1"/>
</dbReference>
<evidence type="ECO:0000259" key="24">
    <source>
        <dbReference type="PROSITE" id="PS50894"/>
    </source>
</evidence>
<accession>A0A1S2V366</accession>
<dbReference type="EMBL" id="FNTS01000002">
    <property type="protein sequence ID" value="SED21043.1"/>
    <property type="molecule type" value="Genomic_DNA"/>
</dbReference>
<feature type="chain" id="PRO_5010182372" description="histidine kinase" evidence="20">
    <location>
        <begin position="24"/>
        <end position="1215"/>
    </location>
</feature>
<dbReference type="OrthoDB" id="9797243at2"/>
<dbReference type="AlphaFoldDB" id="A0A1S2V366"/>
<evidence type="ECO:0000259" key="21">
    <source>
        <dbReference type="PROSITE" id="PS50109"/>
    </source>
</evidence>
<evidence type="ECO:0000256" key="15">
    <source>
        <dbReference type="ARBA" id="ARBA00023136"/>
    </source>
</evidence>
<evidence type="ECO:0000313" key="25">
    <source>
        <dbReference type="EMBL" id="OIN53163.1"/>
    </source>
</evidence>
<evidence type="ECO:0000259" key="23">
    <source>
        <dbReference type="PROSITE" id="PS50112"/>
    </source>
</evidence>
<evidence type="ECO:0000256" key="17">
    <source>
        <dbReference type="PROSITE-ProRule" id="PRU00169"/>
    </source>
</evidence>
<dbReference type="EC" id="2.7.13.3" evidence="3"/>
<dbReference type="InterPro" id="IPR035965">
    <property type="entry name" value="PAS-like_dom_sf"/>
</dbReference>
<name>A0A1S2V366_9PSED</name>
<feature type="domain" description="PAS" evidence="23">
    <location>
        <begin position="575"/>
        <end position="646"/>
    </location>
</feature>
<dbReference type="PROSITE" id="PS50109">
    <property type="entry name" value="HIS_KIN"/>
    <property type="match status" value="1"/>
</dbReference>
<evidence type="ECO:0000256" key="4">
    <source>
        <dbReference type="ARBA" id="ARBA00022475"/>
    </source>
</evidence>
<dbReference type="InterPro" id="IPR003661">
    <property type="entry name" value="HisK_dim/P_dom"/>
</dbReference>
<dbReference type="Gene3D" id="3.40.190.10">
    <property type="entry name" value="Periplasmic binding protein-like II"/>
    <property type="match status" value="4"/>
</dbReference>
<protein>
    <recommendedName>
        <fullName evidence="3">histidine kinase</fullName>
        <ecNumber evidence="3">2.7.13.3</ecNumber>
    </recommendedName>
</protein>
<proteinExistence type="predicted"/>
<evidence type="ECO:0000256" key="9">
    <source>
        <dbReference type="ARBA" id="ARBA00022729"/>
    </source>
</evidence>
<dbReference type="Pfam" id="PF00512">
    <property type="entry name" value="HisKA"/>
    <property type="match status" value="1"/>
</dbReference>
<reference evidence="25 27" key="1">
    <citation type="submission" date="2016-08" db="EMBL/GenBank/DDBJ databases">
        <title>Draft genome sequence of Pseudomonas costantinii LMG 22119, type strain isolated from cultivated mushroom (Agaricus bisporus) sporophores.</title>
        <authorList>
            <person name="Tambong J.T."/>
        </authorList>
    </citation>
    <scope>NUCLEOTIDE SEQUENCE [LARGE SCALE GENOMIC DNA]</scope>
    <source>
        <strain evidence="25 27">LMG 22119</strain>
    </source>
</reference>
<feature type="modified residue" description="4-aspartylphosphate" evidence="17">
    <location>
        <position position="1012"/>
    </location>
</feature>
<gene>
    <name evidence="25" type="ORF">BFL40_12080</name>
    <name evidence="26" type="ORF">SAMN04515675_0269</name>
</gene>
<dbReference type="InterPro" id="IPR036890">
    <property type="entry name" value="HATPase_C_sf"/>
</dbReference>
<dbReference type="Gene3D" id="3.30.565.10">
    <property type="entry name" value="Histidine kinase-like ATPase, C-terminal domain"/>
    <property type="match status" value="1"/>
</dbReference>
<dbReference type="RefSeq" id="WP_071484201.1">
    <property type="nucleotide sequence ID" value="NZ_FNTS01000002.1"/>
</dbReference>
<dbReference type="PANTHER" id="PTHR43047:SF72">
    <property type="entry name" value="OSMOSENSING HISTIDINE PROTEIN KINASE SLN1"/>
    <property type="match status" value="1"/>
</dbReference>
<reference evidence="26 28" key="2">
    <citation type="submission" date="2016-10" db="EMBL/GenBank/DDBJ databases">
        <authorList>
            <person name="Varghese N."/>
            <person name="Submissions S."/>
        </authorList>
    </citation>
    <scope>NUCLEOTIDE SEQUENCE [LARGE SCALE GENOMIC DNA]</scope>
    <source>
        <strain evidence="26 28">BS2773</strain>
    </source>
</reference>
<evidence type="ECO:0000256" key="12">
    <source>
        <dbReference type="ARBA" id="ARBA00022840"/>
    </source>
</evidence>
<dbReference type="CDD" id="cd00082">
    <property type="entry name" value="HisKA"/>
    <property type="match status" value="1"/>
</dbReference>
<dbReference type="Gene3D" id="1.20.120.160">
    <property type="entry name" value="HPT domain"/>
    <property type="match status" value="1"/>
</dbReference>
<dbReference type="SUPFAM" id="SSF47384">
    <property type="entry name" value="Homodimeric domain of signal transducing histidine kinase"/>
    <property type="match status" value="1"/>
</dbReference>
<dbReference type="InterPro" id="IPR049871">
    <property type="entry name" value="BvgS-like_periplasmic2"/>
</dbReference>
<dbReference type="InterPro" id="IPR008207">
    <property type="entry name" value="Sig_transdc_His_kin_Hpt_dom"/>
</dbReference>
<dbReference type="InterPro" id="IPR001789">
    <property type="entry name" value="Sig_transdc_resp-reg_receiver"/>
</dbReference>
<dbReference type="InterPro" id="IPR003594">
    <property type="entry name" value="HATPase_dom"/>
</dbReference>
<dbReference type="PRINTS" id="PR00344">
    <property type="entry name" value="BCTRLSENSOR"/>
</dbReference>
<keyword evidence="5" id="KW-0997">Cell inner membrane</keyword>
<dbReference type="CDD" id="cd13707">
    <property type="entry name" value="PBP2_BvgS_D2"/>
    <property type="match status" value="1"/>
</dbReference>
<evidence type="ECO:0000256" key="16">
    <source>
        <dbReference type="PROSITE-ProRule" id="PRU00110"/>
    </source>
</evidence>
<evidence type="ECO:0000313" key="28">
    <source>
        <dbReference type="Proteomes" id="UP000182179"/>
    </source>
</evidence>
<feature type="coiled-coil region" evidence="18">
    <location>
        <begin position="692"/>
        <end position="719"/>
    </location>
</feature>
<keyword evidence="15 19" id="KW-0472">Membrane</keyword>
<keyword evidence="7" id="KW-0808">Transferase</keyword>
<dbReference type="InterPro" id="IPR011006">
    <property type="entry name" value="CheY-like_superfamily"/>
</dbReference>
<evidence type="ECO:0000256" key="7">
    <source>
        <dbReference type="ARBA" id="ARBA00022679"/>
    </source>
</evidence>